<evidence type="ECO:0000313" key="1">
    <source>
        <dbReference type="EMBL" id="ACZ01844.1"/>
    </source>
</evidence>
<dbReference type="SUPFAM" id="SSF47781">
    <property type="entry name" value="RuvA domain 2-like"/>
    <property type="match status" value="1"/>
</dbReference>
<dbReference type="HOGENOM" id="CLU_1524308_0_0_0"/>
<dbReference type="AlphaFoldDB" id="D1AVT4"/>
<proteinExistence type="predicted"/>
<protein>
    <submittedName>
        <fullName evidence="1">Uncharacterized protein</fullName>
    </submittedName>
</protein>
<dbReference type="EMBL" id="CP001779">
    <property type="protein sequence ID" value="ACZ01844.1"/>
    <property type="molecule type" value="Genomic_DNA"/>
</dbReference>
<evidence type="ECO:0000313" key="2">
    <source>
        <dbReference type="Proteomes" id="UP000002072"/>
    </source>
</evidence>
<dbReference type="InterPro" id="IPR010994">
    <property type="entry name" value="RuvA_2-like"/>
</dbReference>
<organism evidence="1 2">
    <name type="scientific">Streptobacillus moniliformis (strain ATCC 14647 / DSM 12112 / NCTC 10651 / 9901)</name>
    <dbReference type="NCBI Taxonomy" id="519441"/>
    <lineage>
        <taxon>Bacteria</taxon>
        <taxon>Fusobacteriati</taxon>
        <taxon>Fusobacteriota</taxon>
        <taxon>Fusobacteriia</taxon>
        <taxon>Fusobacteriales</taxon>
        <taxon>Leptotrichiaceae</taxon>
        <taxon>Streptobacillus</taxon>
    </lineage>
</organism>
<dbReference type="Gene3D" id="1.10.150.320">
    <property type="entry name" value="Photosystem II 12 kDa extrinsic protein"/>
    <property type="match status" value="1"/>
</dbReference>
<dbReference type="OrthoDB" id="87517at2"/>
<dbReference type="STRING" id="519441.Smon_1405"/>
<name>D1AVT4_STRM9</name>
<dbReference type="Pfam" id="PF12836">
    <property type="entry name" value="HHH_3"/>
    <property type="match status" value="1"/>
</dbReference>
<reference evidence="1 2" key="1">
    <citation type="journal article" date="2009" name="Stand. Genomic Sci.">
        <title>Complete genome sequence of Streptobacillus moniliformis type strain (9901T).</title>
        <authorList>
            <person name="Nolan M."/>
            <person name="Gronow S."/>
            <person name="Lapidus A."/>
            <person name="Ivanova N."/>
            <person name="Copeland A."/>
            <person name="Lucas S."/>
            <person name="Del Rio T.G."/>
            <person name="Chen F."/>
            <person name="Tice H."/>
            <person name="Pitluck S."/>
            <person name="Cheng J.F."/>
            <person name="Sims D."/>
            <person name="Meincke L."/>
            <person name="Bruce D."/>
            <person name="Goodwin L."/>
            <person name="Brettin T."/>
            <person name="Han C."/>
            <person name="Detter J.C."/>
            <person name="Ovchinikova G."/>
            <person name="Pati A."/>
            <person name="Mavromatis K."/>
            <person name="Mikhailova N."/>
            <person name="Chen A."/>
            <person name="Palaniappan K."/>
            <person name="Land M."/>
            <person name="Hauser L."/>
            <person name="Chang Y.J."/>
            <person name="Jeffries C.D."/>
            <person name="Rohde M."/>
            <person name="Sproer C."/>
            <person name="Goker M."/>
            <person name="Bristow J."/>
            <person name="Eisen J.A."/>
            <person name="Markowitz V."/>
            <person name="Hugenholtz P."/>
            <person name="Kyrpides N.C."/>
            <person name="Klenk H.P."/>
            <person name="Chain P."/>
        </authorList>
    </citation>
    <scope>NUCLEOTIDE SEQUENCE [LARGE SCALE GENOMIC DNA]</scope>
    <source>
        <strain evidence="2">ATCC 14647 / DSM 12112 / NCTC 10651 / 9901</strain>
    </source>
</reference>
<dbReference type="eggNOG" id="COG1555">
    <property type="taxonomic scope" value="Bacteria"/>
</dbReference>
<accession>D1AVT4</accession>
<dbReference type="KEGG" id="smf:Smon_1405"/>
<dbReference type="RefSeq" id="WP_012859390.1">
    <property type="nucleotide sequence ID" value="NC_013515.1"/>
</dbReference>
<sequence>MKKLKYILSILLFLFLFNIIKNIFGIDEIGNRPNVEINDELIFQYENEEEKKLDINTASFDDIVYSGLSSKLGYKIIEYRDFVGYIDNLENLVRIRGINKSNIDKLRKNFYVEEISDKKYMKYNINDLDESSLYTLGFSKKEIKSIIDIRNFKKIRSELDLKDKVNMEIINKHIRF</sequence>
<gene>
    <name evidence="1" type="ordered locus">Smon_1405</name>
</gene>
<keyword evidence="2" id="KW-1185">Reference proteome</keyword>
<dbReference type="GeneID" id="29672865"/>
<dbReference type="Proteomes" id="UP000002072">
    <property type="component" value="Chromosome"/>
</dbReference>